<name>A0A7M1RRB4_9CAUD</name>
<feature type="region of interest" description="Disordered" evidence="1">
    <location>
        <begin position="65"/>
        <end position="88"/>
    </location>
</feature>
<feature type="compositionally biased region" description="Basic and acidic residues" evidence="1">
    <location>
        <begin position="79"/>
        <end position="88"/>
    </location>
</feature>
<dbReference type="GeneID" id="65130911"/>
<organism evidence="2 3">
    <name type="scientific">uncultured phage cr109_1</name>
    <dbReference type="NCBI Taxonomy" id="2772083"/>
    <lineage>
        <taxon>Viruses</taxon>
        <taxon>Duplodnaviria</taxon>
        <taxon>Heunggongvirae</taxon>
        <taxon>Uroviricota</taxon>
        <taxon>Caudoviricetes</taxon>
        <taxon>Crassvirales</taxon>
        <taxon>Suoliviridae</taxon>
        <taxon>Loutivirinae</taxon>
        <taxon>Buchavirus</taxon>
        <taxon>Buchavirus splanchnicus</taxon>
    </lineage>
</organism>
<evidence type="ECO:0000256" key="1">
    <source>
        <dbReference type="SAM" id="MobiDB-lite"/>
    </source>
</evidence>
<dbReference type="RefSeq" id="YP_010112437.1">
    <property type="nucleotide sequence ID" value="NC_055892.1"/>
</dbReference>
<protein>
    <submittedName>
        <fullName evidence="2">Uncharacterized protein</fullName>
    </submittedName>
</protein>
<proteinExistence type="predicted"/>
<evidence type="ECO:0000313" key="2">
    <source>
        <dbReference type="EMBL" id="QOR56985.1"/>
    </source>
</evidence>
<reference evidence="2 3" key="1">
    <citation type="submission" date="2020-07" db="EMBL/GenBank/DDBJ databases">
        <title>Taxonomic proposal: Crassvirales, a new order of highly abundant and diverse bacterial viruses.</title>
        <authorList>
            <person name="Shkoporov A.N."/>
            <person name="Stockdale S.R."/>
            <person name="Guerin E."/>
            <person name="Ross R.P."/>
            <person name="Hill C."/>
        </authorList>
    </citation>
    <scope>NUCLEOTIDE SEQUENCE [LARGE SCALE GENOMIC DNA]</scope>
</reference>
<dbReference type="EMBL" id="MT774399">
    <property type="protein sequence ID" value="QOR56985.1"/>
    <property type="molecule type" value="Genomic_DNA"/>
</dbReference>
<sequence>MGQRRIISEMRKRGVSKEVIQGRINAHKAKAEANIAREIIYLQLIRENSWKREQAYENRKLVKAGKRESCNQRKRRLRKEYLAKKKSK</sequence>
<dbReference type="KEGG" id="vg:65130911"/>
<keyword evidence="3" id="KW-1185">Reference proteome</keyword>
<dbReference type="Proteomes" id="UP000594117">
    <property type="component" value="Segment"/>
</dbReference>
<evidence type="ECO:0000313" key="3">
    <source>
        <dbReference type="Proteomes" id="UP000594117"/>
    </source>
</evidence>
<accession>A0A7M1RRB4</accession>